<dbReference type="AlphaFoldDB" id="A0A378JU39"/>
<accession>A0A378JU39</accession>
<dbReference type="RefSeq" id="WP_058523507.1">
    <property type="nucleotide sequence ID" value="NZ_CAAAHV010000033.1"/>
</dbReference>
<dbReference type="Proteomes" id="UP000054735">
    <property type="component" value="Unassembled WGS sequence"/>
</dbReference>
<dbReference type="InterPro" id="IPR014142">
    <property type="entry name" value="TrbG_Ti"/>
</dbReference>
<dbReference type="CDD" id="cd06911">
    <property type="entry name" value="VirB9_CagX_TrbG"/>
    <property type="match status" value="1"/>
</dbReference>
<organism evidence="5 7">
    <name type="scientific">Legionella birminghamensis</name>
    <dbReference type="NCBI Taxonomy" id="28083"/>
    <lineage>
        <taxon>Bacteria</taxon>
        <taxon>Pseudomonadati</taxon>
        <taxon>Pseudomonadota</taxon>
        <taxon>Gammaproteobacteria</taxon>
        <taxon>Legionellales</taxon>
        <taxon>Legionellaceae</taxon>
        <taxon>Legionella</taxon>
    </lineage>
</organism>
<comment type="similarity">
    <text evidence="1">Belongs to the TrbG/VirB9 family.</text>
</comment>
<dbReference type="EMBL" id="UGNW01000002">
    <property type="protein sequence ID" value="STX60838.1"/>
    <property type="molecule type" value="Genomic_DNA"/>
</dbReference>
<dbReference type="OrthoDB" id="5357875at2"/>
<reference evidence="4 6" key="1">
    <citation type="submission" date="2015-11" db="EMBL/GenBank/DDBJ databases">
        <title>Genomic analysis of 38 Legionella species identifies large and diverse effector repertoires.</title>
        <authorList>
            <person name="Burstein D."/>
            <person name="Amaro F."/>
            <person name="Zusman T."/>
            <person name="Lifshitz Z."/>
            <person name="Cohen O."/>
            <person name="Gilbert J.A."/>
            <person name="Pupko T."/>
            <person name="Shuman H.A."/>
            <person name="Segal G."/>
        </authorList>
    </citation>
    <scope>NUCLEOTIDE SEQUENCE [LARGE SCALE GENOMIC DNA]</scope>
    <source>
        <strain evidence="4 6">CDC#1407-AL-14</strain>
    </source>
</reference>
<dbReference type="InterPro" id="IPR038161">
    <property type="entry name" value="VirB9/CagX/TrbG_C_sf"/>
</dbReference>
<dbReference type="InterPro" id="IPR033645">
    <property type="entry name" value="VirB9/CagX/TrbG_C"/>
</dbReference>
<keyword evidence="6" id="KW-1185">Reference proteome</keyword>
<feature type="chain" id="PRO_5016822106" evidence="3">
    <location>
        <begin position="19"/>
        <end position="291"/>
    </location>
</feature>
<evidence type="ECO:0000256" key="2">
    <source>
        <dbReference type="ARBA" id="ARBA00022729"/>
    </source>
</evidence>
<proteinExistence type="inferred from homology"/>
<gene>
    <name evidence="4" type="primary">trbG_2</name>
    <name evidence="4" type="ORF">Lbir_1442</name>
    <name evidence="5" type="ORF">NCTC12437_03128</name>
</gene>
<dbReference type="Gene3D" id="2.60.40.2500">
    <property type="match status" value="1"/>
</dbReference>
<dbReference type="NCBIfam" id="TIGR02775">
    <property type="entry name" value="TrbG_Ti"/>
    <property type="match status" value="1"/>
</dbReference>
<evidence type="ECO:0000256" key="1">
    <source>
        <dbReference type="ARBA" id="ARBA00006135"/>
    </source>
</evidence>
<dbReference type="Pfam" id="PF03524">
    <property type="entry name" value="CagX"/>
    <property type="match status" value="1"/>
</dbReference>
<dbReference type="EMBL" id="LNXT01000018">
    <property type="protein sequence ID" value="KTC71806.1"/>
    <property type="molecule type" value="Genomic_DNA"/>
</dbReference>
<name>A0A378JU39_9GAMM</name>
<dbReference type="InterPro" id="IPR010258">
    <property type="entry name" value="Conjugal_tfr_TrbG/VirB9/CagX"/>
</dbReference>
<sequence length="291" mass="32639">MRGLLLSLCLVFPLLSVAHGEDDMAERYFSKRVAQLSFQERQAIAIGKKWQTGSATSKPVAAADGSISFVFGSGQTRVVCAVLQVCDVALQPGEQINNLNVGDPRFTVEPSVTGRAPNQTLHLLIKALDVGLDTSLVVTTDKRTYHFRLKSTRHEFMPYVSFIYPDEAQAKWRMIQQIQKETTERNTIPETREYLGNLHFNYRIQGSARFKPLRVYNDGVKTIIEMPGTLSQGQAPALLVLRNRGVFKKPESIMVNYRIQGCRYIVDSVFDKAILIVGSGRAQQKITITRC</sequence>
<dbReference type="Proteomes" id="UP000255066">
    <property type="component" value="Unassembled WGS sequence"/>
</dbReference>
<evidence type="ECO:0000313" key="7">
    <source>
        <dbReference type="Proteomes" id="UP000255066"/>
    </source>
</evidence>
<evidence type="ECO:0000313" key="5">
    <source>
        <dbReference type="EMBL" id="STX60838.1"/>
    </source>
</evidence>
<protein>
    <submittedName>
        <fullName evidence="4">Conjugal transfer protein TrbG</fullName>
    </submittedName>
    <submittedName>
        <fullName evidence="5">Type IV secretion system protein VirB9</fullName>
    </submittedName>
</protein>
<evidence type="ECO:0000313" key="4">
    <source>
        <dbReference type="EMBL" id="KTC71806.1"/>
    </source>
</evidence>
<feature type="signal peptide" evidence="3">
    <location>
        <begin position="1"/>
        <end position="18"/>
    </location>
</feature>
<reference evidence="5 7" key="2">
    <citation type="submission" date="2018-06" db="EMBL/GenBank/DDBJ databases">
        <authorList>
            <consortium name="Pathogen Informatics"/>
            <person name="Doyle S."/>
        </authorList>
    </citation>
    <scope>NUCLEOTIDE SEQUENCE [LARGE SCALE GENOMIC DNA]</scope>
    <source>
        <strain evidence="5 7">NCTC12437</strain>
    </source>
</reference>
<keyword evidence="2 3" id="KW-0732">Signal</keyword>
<dbReference type="STRING" id="28083.Lbir_1442"/>
<evidence type="ECO:0000256" key="3">
    <source>
        <dbReference type="SAM" id="SignalP"/>
    </source>
</evidence>
<evidence type="ECO:0000313" key="6">
    <source>
        <dbReference type="Proteomes" id="UP000054735"/>
    </source>
</evidence>
<dbReference type="NCBIfam" id="NF010460">
    <property type="entry name" value="PRK13885.1"/>
    <property type="match status" value="1"/>
</dbReference>